<organism evidence="2 3">
    <name type="scientific">Pseudomonas kulmbachensis</name>
    <dbReference type="NCBI Taxonomy" id="3043408"/>
    <lineage>
        <taxon>Bacteria</taxon>
        <taxon>Pseudomonadati</taxon>
        <taxon>Pseudomonadota</taxon>
        <taxon>Gammaproteobacteria</taxon>
        <taxon>Pseudomonadales</taxon>
        <taxon>Pseudomonadaceae</taxon>
        <taxon>Pseudomonas</taxon>
    </lineage>
</organism>
<dbReference type="InterPro" id="IPR046673">
    <property type="entry name" value="ToxA_N"/>
</dbReference>
<dbReference type="RefSeq" id="WP_395247646.1">
    <property type="nucleotide sequence ID" value="NZ_JBINXA010000005.1"/>
</dbReference>
<protein>
    <submittedName>
        <fullName evidence="2">Dermonecrotic toxin domain-containing protein</fullName>
    </submittedName>
</protein>
<reference evidence="2 3" key="1">
    <citation type="submission" date="2024-10" db="EMBL/GenBank/DDBJ databases">
        <title>Aeromonas and Pseudomonas from the Cagarras Archipelago, Rio de Janeiro, Brazil.</title>
        <authorList>
            <person name="Canellas A.L.B."/>
            <person name="Laport M.S."/>
        </authorList>
    </citation>
    <scope>NUCLEOTIDE SEQUENCE [LARGE SCALE GENOMIC DNA]</scope>
    <source>
        <strain evidence="2 3">CPF-4</strain>
    </source>
</reference>
<sequence>MPEYLEHFKSLPHELQRLTKAFPRLDQALNHRLRLLFPRLSRDAALDQLYLNYEEPAQPGQLPVIASRTLGALVEQCYLTRAVPTFFQNTARIYNHPHTLDDQHLTRGITAPEFEQLLDFTTHSLELCVKDALSYFWQTPNNNLDGLTPKAWLTQYTRDLILSEATVRHGENTLAPNPMEAIKQVFPVIGPRSAQPPRSAFSFYEVSLDGHPLQGGIRLHGVFVITHNNVPRASSDAHDNRIVQDETPRTVVLYTPSNGLEAFTSLKALSEEMSARLRDEVQRETILDYVLAAERTRALTHGHVDFGSIEEDDVPTFYSDQLIEKQKHDLQHAWALARTRKQDATLEHLSELIEQSLNSSLPLQPARIVHARYVRLLESRLPQWLVSASDADKAQWRLAVERLNLERHASQAPDTQSLAEVGQKNTLLGYARVQLKQRIKADHGIEIDPDSIFISTTEALQTGPLVYPGSGAGLPSGFAAGVSLERTGHTITHRTTQRSLSELALANVGIWDTTFALTALVKDAKGNRHPVLTPAYLKALVRQLDIGGRYKARLNDLLVNSEQALWRKERYIDFSKAQLQLDLLEARLSGSLSVEHVAWIQHALDHPVEATRPWFNGKQVKVHLLILRYKPLPGALVFSLTGSAQLLCYLPGAPNNRWFVSAHSRNELARRLSHLSLRSYVLQRVTVAQKPYIKPLLEAGMTDTTVQLQIIPHHLLEASYDTEALHAIHEADEQSTSTWESNLNTAKEAALTAIDIISFAMPIKLLLPIVLARFVYQLMQGVDALQRDEEHEALLHFLGAITHLTDGASDFAGSAVFGQVIRQRAKLPAPTLSPAAASPHAATGLKLRTGDEFGTGVLESTSVNNKPDYYVKASNGQLYRSHYDALDQTWRVIDPRKPEAHYQLALRELSAGIWDASPVRSLSNQQAGIERVIESAKVTGIDLRGKNPDARGVYRVHNQRYIEQNGVVFEVSSGWLGRNWYLQVPAGSRSTRVSYKVRRTTGYWEIKHRSGTTKRWEPLVHDSSELALNTAESSYSAYDLPVNYKVRVQDLITNYPVLFDNRTLIQHLGLNETSQLFSRLRTRLLTDARAFLKTSPVKPRPILPEIPANTPPKNLFERLYENTQGIVLGETHAQQSGKQILITQMSELANNDVRVLFLEHLHTDLHQVHLDAFFESGKMPVALDDFLRRQDAGHRLNPTSPFTYSQLVREAQHYRIRIKALDCKASYNPRIQISANPDLNRYEMFSYFGAQMINRYRSQNPTHKWIALTGNSHANTYQGVPGLAELEGAIGVRVSDAAPGQGHGLQQNLGAVIPPSFEQPDYLFLKNDYWLEIELPGIAPDRPAFSQAQIEAMLAQPDEFMFGNSPLDGPELIQRTRNQEILRSRIQSDNGQFFIELGDWPDIHLKRYDIFDSLVSDLKEKGMQLVNW</sequence>
<name>A0ABW7M4L6_9PSED</name>
<gene>
    <name evidence="2" type="ORF">ACHMWK_23090</name>
</gene>
<dbReference type="Pfam" id="PF20178">
    <property type="entry name" value="ToxA_N"/>
    <property type="match status" value="1"/>
</dbReference>
<dbReference type="Proteomes" id="UP001609821">
    <property type="component" value="Unassembled WGS sequence"/>
</dbReference>
<evidence type="ECO:0000259" key="1">
    <source>
        <dbReference type="Pfam" id="PF20178"/>
    </source>
</evidence>
<feature type="domain" description="Dermonecrotic toxin N-terminal" evidence="1">
    <location>
        <begin position="426"/>
        <end position="675"/>
    </location>
</feature>
<dbReference type="EMBL" id="JBINXB010000055">
    <property type="protein sequence ID" value="MFH6568847.1"/>
    <property type="molecule type" value="Genomic_DNA"/>
</dbReference>
<dbReference type="Gene3D" id="3.40.50.11550">
    <property type="match status" value="1"/>
</dbReference>
<accession>A0ABW7M4L6</accession>
<proteinExistence type="predicted"/>
<evidence type="ECO:0000313" key="2">
    <source>
        <dbReference type="EMBL" id="MFH6568847.1"/>
    </source>
</evidence>
<comment type="caution">
    <text evidence="2">The sequence shown here is derived from an EMBL/GenBank/DDBJ whole genome shotgun (WGS) entry which is preliminary data.</text>
</comment>
<evidence type="ECO:0000313" key="3">
    <source>
        <dbReference type="Proteomes" id="UP001609821"/>
    </source>
</evidence>
<dbReference type="SUPFAM" id="SSF159501">
    <property type="entry name" value="EreA/ChaN-like"/>
    <property type="match status" value="1"/>
</dbReference>
<dbReference type="CDD" id="cd14729">
    <property type="entry name" value="RtxA-like"/>
    <property type="match status" value="1"/>
</dbReference>
<keyword evidence="3" id="KW-1185">Reference proteome</keyword>